<proteinExistence type="predicted"/>
<dbReference type="SMART" id="SM00073">
    <property type="entry name" value="HPT"/>
    <property type="match status" value="1"/>
</dbReference>
<accession>A0AAV5R9N8</accession>
<name>A0AAV5R9N8_PICKL</name>
<organism evidence="3 4">
    <name type="scientific">Pichia kluyveri</name>
    <name type="common">Yeast</name>
    <dbReference type="NCBI Taxonomy" id="36015"/>
    <lineage>
        <taxon>Eukaryota</taxon>
        <taxon>Fungi</taxon>
        <taxon>Dikarya</taxon>
        <taxon>Ascomycota</taxon>
        <taxon>Saccharomycotina</taxon>
        <taxon>Pichiomycetes</taxon>
        <taxon>Pichiales</taxon>
        <taxon>Pichiaceae</taxon>
        <taxon>Pichia</taxon>
    </lineage>
</organism>
<feature type="modified residue" description="Phosphohistidine" evidence="1">
    <location>
        <position position="73"/>
    </location>
</feature>
<feature type="domain" description="HPt" evidence="2">
    <location>
        <begin position="29"/>
        <end position="136"/>
    </location>
</feature>
<dbReference type="GO" id="GO:0005634">
    <property type="term" value="C:nucleus"/>
    <property type="evidence" value="ECO:0007669"/>
    <property type="project" value="TreeGrafter"/>
</dbReference>
<dbReference type="Proteomes" id="UP001378960">
    <property type="component" value="Unassembled WGS sequence"/>
</dbReference>
<dbReference type="Pfam" id="PF01627">
    <property type="entry name" value="Hpt"/>
    <property type="match status" value="1"/>
</dbReference>
<evidence type="ECO:0000313" key="4">
    <source>
        <dbReference type="Proteomes" id="UP001378960"/>
    </source>
</evidence>
<dbReference type="InterPro" id="IPR045871">
    <property type="entry name" value="AHP1-5/YPD1"/>
</dbReference>
<dbReference type="AlphaFoldDB" id="A0AAV5R9N8"/>
<keyword evidence="4" id="KW-1185">Reference proteome</keyword>
<dbReference type="Gene3D" id="1.20.120.160">
    <property type="entry name" value="HPT domain"/>
    <property type="match status" value="1"/>
</dbReference>
<sequence length="148" mass="17166">MSVTQETLETSELINWTIFQELLLMDEDEEGFALSLVETFVQQANETFIKIEELINSNNTNDETLEKLSQLGHYLKGSAAALGLRKVQEQCERIQNYGKKDSFDNNEIANNARDNNDWIKCVNEAYRETRINFDKSKLLLSQYFQSEL</sequence>
<evidence type="ECO:0000259" key="2">
    <source>
        <dbReference type="PROSITE" id="PS50894"/>
    </source>
</evidence>
<reference evidence="3 4" key="1">
    <citation type="journal article" date="2023" name="Elife">
        <title>Identification of key yeast species and microbe-microbe interactions impacting larval growth of Drosophila in the wild.</title>
        <authorList>
            <person name="Mure A."/>
            <person name="Sugiura Y."/>
            <person name="Maeda R."/>
            <person name="Honda K."/>
            <person name="Sakurai N."/>
            <person name="Takahashi Y."/>
            <person name="Watada M."/>
            <person name="Katoh T."/>
            <person name="Gotoh A."/>
            <person name="Gotoh Y."/>
            <person name="Taniguchi I."/>
            <person name="Nakamura K."/>
            <person name="Hayashi T."/>
            <person name="Katayama T."/>
            <person name="Uemura T."/>
            <person name="Hattori Y."/>
        </authorList>
    </citation>
    <scope>NUCLEOTIDE SEQUENCE [LARGE SCALE GENOMIC DNA]</scope>
    <source>
        <strain evidence="3 4">PK-24</strain>
    </source>
</reference>
<dbReference type="PANTHER" id="PTHR28242:SF52">
    <property type="entry name" value="PHOSPHORELAY INTERMEDIATE PROTEIN YPD1"/>
    <property type="match status" value="1"/>
</dbReference>
<dbReference type="InterPro" id="IPR008207">
    <property type="entry name" value="Sig_transdc_His_kin_Hpt_dom"/>
</dbReference>
<dbReference type="EMBL" id="BTGB01000009">
    <property type="protein sequence ID" value="GMM48235.1"/>
    <property type="molecule type" value="Genomic_DNA"/>
</dbReference>
<dbReference type="GO" id="GO:0005737">
    <property type="term" value="C:cytoplasm"/>
    <property type="evidence" value="ECO:0007669"/>
    <property type="project" value="TreeGrafter"/>
</dbReference>
<dbReference type="GO" id="GO:0000160">
    <property type="term" value="P:phosphorelay signal transduction system"/>
    <property type="evidence" value="ECO:0007669"/>
    <property type="project" value="InterPro"/>
</dbReference>
<dbReference type="PROSITE" id="PS50894">
    <property type="entry name" value="HPT"/>
    <property type="match status" value="1"/>
</dbReference>
<keyword evidence="1" id="KW-0597">Phosphoprotein</keyword>
<dbReference type="GO" id="GO:0043424">
    <property type="term" value="F:protein histidine kinase binding"/>
    <property type="evidence" value="ECO:0007669"/>
    <property type="project" value="InterPro"/>
</dbReference>
<gene>
    <name evidence="3" type="ORF">DAPK24_048330</name>
</gene>
<evidence type="ECO:0000256" key="1">
    <source>
        <dbReference type="PROSITE-ProRule" id="PRU00110"/>
    </source>
</evidence>
<comment type="caution">
    <text evidence="3">The sequence shown here is derived from an EMBL/GenBank/DDBJ whole genome shotgun (WGS) entry which is preliminary data.</text>
</comment>
<dbReference type="InterPro" id="IPR036641">
    <property type="entry name" value="HPT_dom_sf"/>
</dbReference>
<dbReference type="SUPFAM" id="SSF47226">
    <property type="entry name" value="Histidine-containing phosphotransfer domain, HPT domain"/>
    <property type="match status" value="1"/>
</dbReference>
<protein>
    <submittedName>
        <fullName evidence="3">Ypd1 protein</fullName>
    </submittedName>
</protein>
<evidence type="ECO:0000313" key="3">
    <source>
        <dbReference type="EMBL" id="GMM48235.1"/>
    </source>
</evidence>
<dbReference type="GO" id="GO:0009927">
    <property type="term" value="F:histidine phosphotransfer kinase activity"/>
    <property type="evidence" value="ECO:0007669"/>
    <property type="project" value="InterPro"/>
</dbReference>
<dbReference type="PANTHER" id="PTHR28242">
    <property type="entry name" value="PHOSPHORELAY INTERMEDIATE PROTEIN YPD1"/>
    <property type="match status" value="1"/>
</dbReference>